<evidence type="ECO:0000313" key="2">
    <source>
        <dbReference type="EMBL" id="CAL1400942.1"/>
    </source>
</evidence>
<dbReference type="PANTHER" id="PTHR34193:SF10">
    <property type="entry name" value="DUF1645 FAMILY PROTEIN"/>
    <property type="match status" value="1"/>
</dbReference>
<dbReference type="PANTHER" id="PTHR34193">
    <property type="entry name" value="OS11G0199801 PROTEIN"/>
    <property type="match status" value="1"/>
</dbReference>
<organism evidence="2 3">
    <name type="scientific">Linum trigynum</name>
    <dbReference type="NCBI Taxonomy" id="586398"/>
    <lineage>
        <taxon>Eukaryota</taxon>
        <taxon>Viridiplantae</taxon>
        <taxon>Streptophyta</taxon>
        <taxon>Embryophyta</taxon>
        <taxon>Tracheophyta</taxon>
        <taxon>Spermatophyta</taxon>
        <taxon>Magnoliopsida</taxon>
        <taxon>eudicotyledons</taxon>
        <taxon>Gunneridae</taxon>
        <taxon>Pentapetalae</taxon>
        <taxon>rosids</taxon>
        <taxon>fabids</taxon>
        <taxon>Malpighiales</taxon>
        <taxon>Linaceae</taxon>
        <taxon>Linum</taxon>
    </lineage>
</organism>
<name>A0AAV2FSL4_9ROSI</name>
<sequence>MILTVANSSLVSVQNAESIHSFKNFMQFCTTRSAAHATLQQSFKTQGPVPILAVSYLKRVLKGEPQWENPEFDFWATAETNRSLRSFLSRGSHGDEEEEVDDDHHYEELEAELCFPLQKHPARSSLSNLQAIAEGRKQLMELAGDMPDSNLELSLKDIVNEWNVSPSRAITEGDHVGVVKGGSFHFATEKQSSRRNNSMQQQKKNAAIKPFVVPRNYSVDKGTFLIKMFSPSTRSSWKTNLKSSSSLKEGCAVRSSSNRCGSSRTTSRSSSCSSSGFSSSSTTRLRRQSSVTTTSTSFLDCLTCLPSFCARGTHKSKQRSRECMF</sequence>
<dbReference type="Proteomes" id="UP001497516">
    <property type="component" value="Chromosome 7"/>
</dbReference>
<proteinExistence type="predicted"/>
<dbReference type="AlphaFoldDB" id="A0AAV2FSL4"/>
<evidence type="ECO:0000313" key="3">
    <source>
        <dbReference type="Proteomes" id="UP001497516"/>
    </source>
</evidence>
<protein>
    <submittedName>
        <fullName evidence="2">Uncharacterized protein</fullName>
    </submittedName>
</protein>
<evidence type="ECO:0000256" key="1">
    <source>
        <dbReference type="SAM" id="MobiDB-lite"/>
    </source>
</evidence>
<reference evidence="2 3" key="1">
    <citation type="submission" date="2024-04" db="EMBL/GenBank/DDBJ databases">
        <authorList>
            <person name="Fracassetti M."/>
        </authorList>
    </citation>
    <scope>NUCLEOTIDE SEQUENCE [LARGE SCALE GENOMIC DNA]</scope>
</reference>
<keyword evidence="3" id="KW-1185">Reference proteome</keyword>
<dbReference type="EMBL" id="OZ034820">
    <property type="protein sequence ID" value="CAL1400942.1"/>
    <property type="molecule type" value="Genomic_DNA"/>
</dbReference>
<accession>A0AAV2FSL4</accession>
<feature type="region of interest" description="Disordered" evidence="1">
    <location>
        <begin position="254"/>
        <end position="288"/>
    </location>
</feature>
<gene>
    <name evidence="2" type="ORF">LTRI10_LOCUS41036</name>
</gene>